<dbReference type="Gene3D" id="3.40.1190.20">
    <property type="match status" value="1"/>
</dbReference>
<reference evidence="4" key="1">
    <citation type="submission" date="2021-05" db="EMBL/GenBank/DDBJ databases">
        <title>Energy efficiency and biological interactions define the core microbiome of deep oligotrophic groundwater.</title>
        <authorList>
            <person name="Mehrshad M."/>
            <person name="Lopez-Fernandez M."/>
            <person name="Bell E."/>
            <person name="Bernier-Latmani R."/>
            <person name="Bertilsson S."/>
            <person name="Dopson M."/>
        </authorList>
    </citation>
    <scope>NUCLEOTIDE SEQUENCE</scope>
    <source>
        <strain evidence="4">Modern_marine.mb.64</strain>
    </source>
</reference>
<evidence type="ECO:0000313" key="5">
    <source>
        <dbReference type="Proteomes" id="UP000777784"/>
    </source>
</evidence>
<dbReference type="FunFam" id="3.40.1190.20:FF:000002">
    <property type="entry name" value="Bifunctional protein HldE"/>
    <property type="match status" value="1"/>
</dbReference>
<keyword evidence="1" id="KW-0808">Transferase</keyword>
<dbReference type="InterPro" id="IPR011913">
    <property type="entry name" value="RfaE_dom_I"/>
</dbReference>
<dbReference type="InterPro" id="IPR002173">
    <property type="entry name" value="Carboh/pur_kinase_PfkB_CS"/>
</dbReference>
<dbReference type="InterPro" id="IPR029056">
    <property type="entry name" value="Ribokinase-like"/>
</dbReference>
<name>A0A948RWZ8_UNCEI</name>
<comment type="caution">
    <text evidence="4">The sequence shown here is derived from an EMBL/GenBank/DDBJ whole genome shotgun (WGS) entry which is preliminary data.</text>
</comment>
<feature type="domain" description="Carbohydrate kinase PfkB" evidence="3">
    <location>
        <begin position="20"/>
        <end position="315"/>
    </location>
</feature>
<dbReference type="SUPFAM" id="SSF53613">
    <property type="entry name" value="Ribokinase-like"/>
    <property type="match status" value="1"/>
</dbReference>
<dbReference type="GO" id="GO:0005829">
    <property type="term" value="C:cytosol"/>
    <property type="evidence" value="ECO:0007669"/>
    <property type="project" value="TreeGrafter"/>
</dbReference>
<dbReference type="Pfam" id="PF00294">
    <property type="entry name" value="PfkB"/>
    <property type="match status" value="1"/>
</dbReference>
<dbReference type="EMBL" id="JAHJDP010000032">
    <property type="protein sequence ID" value="MBU2690582.1"/>
    <property type="molecule type" value="Genomic_DNA"/>
</dbReference>
<dbReference type="InterPro" id="IPR011611">
    <property type="entry name" value="PfkB_dom"/>
</dbReference>
<dbReference type="AlphaFoldDB" id="A0A948RWZ8"/>
<accession>A0A948RWZ8</accession>
<dbReference type="PANTHER" id="PTHR46969:SF1">
    <property type="entry name" value="BIFUNCTIONAL PROTEIN HLDE"/>
    <property type="match status" value="1"/>
</dbReference>
<proteinExistence type="predicted"/>
<dbReference type="PANTHER" id="PTHR46969">
    <property type="entry name" value="BIFUNCTIONAL PROTEIN HLDE"/>
    <property type="match status" value="1"/>
</dbReference>
<dbReference type="CDD" id="cd01172">
    <property type="entry name" value="RfaE_like"/>
    <property type="match status" value="1"/>
</dbReference>
<evidence type="ECO:0000256" key="2">
    <source>
        <dbReference type="ARBA" id="ARBA00022777"/>
    </source>
</evidence>
<dbReference type="NCBIfam" id="TIGR02198">
    <property type="entry name" value="rfaE_dom_I"/>
    <property type="match status" value="1"/>
</dbReference>
<sequence length="338" mass="36797">MNYLEIERVEELLAGFSGKKMLVLGDSMLDRYLWGEASRISPEAPVPIVETHRQTHRLGGAANVARNIAILGGEAVLVSIRGADPEGDLLLSELQSAGLSTDGIVVDPERVTTLKTRVVARHQQILRADRESREEIHGAVLETVLTAIKKAMKGVAGIIFSDYGKGFITASLLNELLPKWREKGIPICVDPKERHFMAYRRVTVIKPNQLEAGTVYGRRISNLQTLEEVGLGLFRHLQPEAILITRGEDGMSLFTKDDRVQHFPTVGKEVFDVTGAGDTVIASLAISLAAGATLPEAVVISNHAAGRVIREVGTAVVRREEILRSFNNRLAGKGTESG</sequence>
<organism evidence="4 5">
    <name type="scientific">Eiseniibacteriota bacterium</name>
    <dbReference type="NCBI Taxonomy" id="2212470"/>
    <lineage>
        <taxon>Bacteria</taxon>
        <taxon>Candidatus Eiseniibacteriota</taxon>
    </lineage>
</organism>
<dbReference type="PROSITE" id="PS00583">
    <property type="entry name" value="PFKB_KINASES_1"/>
    <property type="match status" value="1"/>
</dbReference>
<evidence type="ECO:0000313" key="4">
    <source>
        <dbReference type="EMBL" id="MBU2690582.1"/>
    </source>
</evidence>
<dbReference type="GO" id="GO:0016773">
    <property type="term" value="F:phosphotransferase activity, alcohol group as acceptor"/>
    <property type="evidence" value="ECO:0007669"/>
    <property type="project" value="InterPro"/>
</dbReference>
<keyword evidence="2 4" id="KW-0418">Kinase</keyword>
<dbReference type="GO" id="GO:0033785">
    <property type="term" value="F:heptose 7-phosphate kinase activity"/>
    <property type="evidence" value="ECO:0007669"/>
    <property type="project" value="TreeGrafter"/>
</dbReference>
<gene>
    <name evidence="4" type="primary">rfaE1</name>
    <name evidence="4" type="ORF">KJ970_06600</name>
</gene>
<dbReference type="GO" id="GO:0033786">
    <property type="term" value="F:heptose-1-phosphate adenylyltransferase activity"/>
    <property type="evidence" value="ECO:0007669"/>
    <property type="project" value="TreeGrafter"/>
</dbReference>
<evidence type="ECO:0000256" key="1">
    <source>
        <dbReference type="ARBA" id="ARBA00022679"/>
    </source>
</evidence>
<dbReference type="Proteomes" id="UP000777784">
    <property type="component" value="Unassembled WGS sequence"/>
</dbReference>
<evidence type="ECO:0000259" key="3">
    <source>
        <dbReference type="Pfam" id="PF00294"/>
    </source>
</evidence>
<protein>
    <submittedName>
        <fullName evidence="4">D-glycero-beta-D-manno-heptose-7-phosphate kinase</fullName>
    </submittedName>
</protein>